<dbReference type="AlphaFoldDB" id="A0A087UZI5"/>
<sequence length="371" mass="41986">MAFSSFTKYAFVYIRSPLLRNARAIGNVSAPSGVACKADISVKMHDEPVNSSIESYNDGTKKVPLTLDEYKKLKGLKPFQPENPYILKVSILGEPNVGKSTLTNSLVKWKVCAVSRKVHTTRKRAAAVLIEENKQIVFLDTPGFVSAEQTIKHKLEPSFIMDPLKSIREAHLIAVVIDISNRWTNNRISGDILEVLNEFKHKKSILILNKVDAMKSKSRLLSLTRILTGGVVSNILDSNSEQTSSLEGIMEKQKELKIKECDEDENEEQKRGWPLFSNVFMVSALKNEGVDDLRRYLLNEAVPGNWMYHSSVVTDQHPHEIALMIVREKLLDYLPEEIPYNLDLKISKWELLSTGCPKIDIKIVCQNSRHK</sequence>
<dbReference type="Gene3D" id="3.40.50.300">
    <property type="entry name" value="P-loop containing nucleotide triphosphate hydrolases"/>
    <property type="match status" value="1"/>
</dbReference>
<evidence type="ECO:0000256" key="2">
    <source>
        <dbReference type="ARBA" id="ARBA00019149"/>
    </source>
</evidence>
<dbReference type="GO" id="GO:0019843">
    <property type="term" value="F:rRNA binding"/>
    <property type="evidence" value="ECO:0007669"/>
    <property type="project" value="TreeGrafter"/>
</dbReference>
<dbReference type="STRING" id="407821.A0A087UZI5"/>
<dbReference type="InterPro" id="IPR027417">
    <property type="entry name" value="P-loop_NTPase"/>
</dbReference>
<dbReference type="NCBIfam" id="TIGR00231">
    <property type="entry name" value="small_GTP"/>
    <property type="match status" value="1"/>
</dbReference>
<evidence type="ECO:0000259" key="7">
    <source>
        <dbReference type="PROSITE" id="PS51713"/>
    </source>
</evidence>
<feature type="region of interest" description="G3" evidence="6">
    <location>
        <begin position="140"/>
        <end position="143"/>
    </location>
</feature>
<evidence type="ECO:0000256" key="5">
    <source>
        <dbReference type="ARBA" id="ARBA00030975"/>
    </source>
</evidence>
<accession>A0A087UZI5</accession>
<feature type="region of interest" description="G1" evidence="6">
    <location>
        <begin position="93"/>
        <end position="100"/>
    </location>
</feature>
<dbReference type="GO" id="GO:0005525">
    <property type="term" value="F:GTP binding"/>
    <property type="evidence" value="ECO:0007669"/>
    <property type="project" value="UniProtKB-UniRule"/>
</dbReference>
<name>A0A087UZI5_STEMI</name>
<dbReference type="GO" id="GO:0043024">
    <property type="term" value="F:ribosomal small subunit binding"/>
    <property type="evidence" value="ECO:0007669"/>
    <property type="project" value="TreeGrafter"/>
</dbReference>
<evidence type="ECO:0000313" key="8">
    <source>
        <dbReference type="EMBL" id="KFM82774.1"/>
    </source>
</evidence>
<evidence type="ECO:0000256" key="6">
    <source>
        <dbReference type="PROSITE-ProRule" id="PRU01050"/>
    </source>
</evidence>
<feature type="non-terminal residue" evidence="8">
    <location>
        <position position="371"/>
    </location>
</feature>
<feature type="domain" description="Era-type G" evidence="7">
    <location>
        <begin position="85"/>
        <end position="304"/>
    </location>
</feature>
<dbReference type="GO" id="GO:0000028">
    <property type="term" value="P:ribosomal small subunit assembly"/>
    <property type="evidence" value="ECO:0007669"/>
    <property type="project" value="TreeGrafter"/>
</dbReference>
<evidence type="ECO:0000256" key="3">
    <source>
        <dbReference type="ARBA" id="ARBA00022741"/>
    </source>
</evidence>
<dbReference type="PANTHER" id="PTHR42698:SF1">
    <property type="entry name" value="GTPASE ERA, MITOCHONDRIAL"/>
    <property type="match status" value="1"/>
</dbReference>
<comment type="similarity">
    <text evidence="1 6">Belongs to the TRAFAC class TrmE-Era-EngA-EngB-Septin-like GTPase superfamily. Era GTPase family.</text>
</comment>
<evidence type="ECO:0000256" key="1">
    <source>
        <dbReference type="ARBA" id="ARBA00007921"/>
    </source>
</evidence>
<keyword evidence="9" id="KW-1185">Reference proteome</keyword>
<dbReference type="InterPro" id="IPR005225">
    <property type="entry name" value="Small_GTP-bd"/>
</dbReference>
<dbReference type="InterPro" id="IPR005662">
    <property type="entry name" value="GTPase_Era-like"/>
</dbReference>
<feature type="region of interest" description="G2" evidence="6">
    <location>
        <begin position="119"/>
        <end position="123"/>
    </location>
</feature>
<dbReference type="PROSITE" id="PS51713">
    <property type="entry name" value="G_ERA"/>
    <property type="match status" value="1"/>
</dbReference>
<dbReference type="OrthoDB" id="8954335at2759"/>
<dbReference type="EMBL" id="KK122473">
    <property type="protein sequence ID" value="KFM82774.1"/>
    <property type="molecule type" value="Genomic_DNA"/>
</dbReference>
<feature type="region of interest" description="G5" evidence="6">
    <location>
        <begin position="282"/>
        <end position="284"/>
    </location>
</feature>
<organism evidence="8 9">
    <name type="scientific">Stegodyphus mimosarum</name>
    <name type="common">African social velvet spider</name>
    <dbReference type="NCBI Taxonomy" id="407821"/>
    <lineage>
        <taxon>Eukaryota</taxon>
        <taxon>Metazoa</taxon>
        <taxon>Ecdysozoa</taxon>
        <taxon>Arthropoda</taxon>
        <taxon>Chelicerata</taxon>
        <taxon>Arachnida</taxon>
        <taxon>Araneae</taxon>
        <taxon>Araneomorphae</taxon>
        <taxon>Entelegynae</taxon>
        <taxon>Eresoidea</taxon>
        <taxon>Eresidae</taxon>
        <taxon>Stegodyphus</taxon>
    </lineage>
</organism>
<dbReference type="PANTHER" id="PTHR42698">
    <property type="entry name" value="GTPASE ERA"/>
    <property type="match status" value="1"/>
</dbReference>
<feature type="region of interest" description="G4" evidence="6">
    <location>
        <begin position="209"/>
        <end position="212"/>
    </location>
</feature>
<reference evidence="8 9" key="1">
    <citation type="submission" date="2013-11" db="EMBL/GenBank/DDBJ databases">
        <title>Genome sequencing of Stegodyphus mimosarum.</title>
        <authorList>
            <person name="Bechsgaard J."/>
        </authorList>
    </citation>
    <scope>NUCLEOTIDE SEQUENCE [LARGE SCALE GENOMIC DNA]</scope>
</reference>
<dbReference type="CDD" id="cd04163">
    <property type="entry name" value="Era"/>
    <property type="match status" value="1"/>
</dbReference>
<dbReference type="GO" id="GO:0005759">
    <property type="term" value="C:mitochondrial matrix"/>
    <property type="evidence" value="ECO:0007669"/>
    <property type="project" value="TreeGrafter"/>
</dbReference>
<evidence type="ECO:0000313" key="9">
    <source>
        <dbReference type="Proteomes" id="UP000054359"/>
    </source>
</evidence>
<dbReference type="Proteomes" id="UP000054359">
    <property type="component" value="Unassembled WGS sequence"/>
</dbReference>
<dbReference type="Pfam" id="PF01926">
    <property type="entry name" value="MMR_HSR1"/>
    <property type="match status" value="1"/>
</dbReference>
<gene>
    <name evidence="8" type="ORF">X975_14420</name>
</gene>
<protein>
    <recommendedName>
        <fullName evidence="2">GTPase Era, mitochondrial</fullName>
    </recommendedName>
    <alternativeName>
        <fullName evidence="5">ERA-like protein 1</fullName>
    </alternativeName>
</protein>
<dbReference type="InterPro" id="IPR006073">
    <property type="entry name" value="GTP-bd"/>
</dbReference>
<keyword evidence="3 6" id="KW-0547">Nucleotide-binding</keyword>
<dbReference type="InterPro" id="IPR015946">
    <property type="entry name" value="KH_dom-like_a/b"/>
</dbReference>
<dbReference type="Gene3D" id="3.30.300.20">
    <property type="match status" value="1"/>
</dbReference>
<keyword evidence="4 6" id="KW-0342">GTP-binding</keyword>
<dbReference type="SUPFAM" id="SSF52540">
    <property type="entry name" value="P-loop containing nucleoside triphosphate hydrolases"/>
    <property type="match status" value="1"/>
</dbReference>
<proteinExistence type="inferred from homology"/>
<dbReference type="OMA" id="WAEVDVI"/>
<dbReference type="InterPro" id="IPR030388">
    <property type="entry name" value="G_ERA_dom"/>
</dbReference>
<evidence type="ECO:0000256" key="4">
    <source>
        <dbReference type="ARBA" id="ARBA00023134"/>
    </source>
</evidence>